<feature type="domain" description="Copper amine oxidase-like N-terminal" evidence="2">
    <location>
        <begin position="22"/>
        <end position="87"/>
    </location>
</feature>
<dbReference type="InterPro" id="IPR036582">
    <property type="entry name" value="Mao_N_sf"/>
</dbReference>
<protein>
    <recommendedName>
        <fullName evidence="2">Copper amine oxidase-like N-terminal domain-containing protein</fullName>
    </recommendedName>
</protein>
<gene>
    <name evidence="3" type="ORF">GC098_20150</name>
</gene>
<evidence type="ECO:0000256" key="1">
    <source>
        <dbReference type="SAM" id="SignalP"/>
    </source>
</evidence>
<comment type="caution">
    <text evidence="3">The sequence shown here is derived from an EMBL/GenBank/DDBJ whole genome shotgun (WGS) entry which is preliminary data.</text>
</comment>
<evidence type="ECO:0000313" key="3">
    <source>
        <dbReference type="EMBL" id="NOU73704.1"/>
    </source>
</evidence>
<dbReference type="Proteomes" id="UP000616779">
    <property type="component" value="Unassembled WGS sequence"/>
</dbReference>
<proteinExistence type="predicted"/>
<name>A0ABX1XZN4_9BACL</name>
<evidence type="ECO:0000259" key="2">
    <source>
        <dbReference type="Pfam" id="PF07833"/>
    </source>
</evidence>
<evidence type="ECO:0000313" key="4">
    <source>
        <dbReference type="Proteomes" id="UP000616779"/>
    </source>
</evidence>
<dbReference type="Pfam" id="PF07833">
    <property type="entry name" value="Cu_amine_oxidN1"/>
    <property type="match status" value="1"/>
</dbReference>
<keyword evidence="1" id="KW-0732">Signal</keyword>
<dbReference type="SUPFAM" id="SSF55383">
    <property type="entry name" value="Copper amine oxidase, domain N"/>
    <property type="match status" value="1"/>
</dbReference>
<feature type="chain" id="PRO_5046915354" description="Copper amine oxidase-like N-terminal domain-containing protein" evidence="1">
    <location>
        <begin position="27"/>
        <end position="206"/>
    </location>
</feature>
<keyword evidence="4" id="KW-1185">Reference proteome</keyword>
<feature type="signal peptide" evidence="1">
    <location>
        <begin position="1"/>
        <end position="26"/>
    </location>
</feature>
<dbReference type="InterPro" id="IPR012854">
    <property type="entry name" value="Cu_amine_oxidase-like_N"/>
</dbReference>
<dbReference type="EMBL" id="WHOA01000132">
    <property type="protein sequence ID" value="NOU73704.1"/>
    <property type="molecule type" value="Genomic_DNA"/>
</dbReference>
<organism evidence="3 4">
    <name type="scientific">Paenibacillus phytorum</name>
    <dbReference type="NCBI Taxonomy" id="2654977"/>
    <lineage>
        <taxon>Bacteria</taxon>
        <taxon>Bacillati</taxon>
        <taxon>Bacillota</taxon>
        <taxon>Bacilli</taxon>
        <taxon>Bacillales</taxon>
        <taxon>Paenibacillaceae</taxon>
        <taxon>Paenibacillus</taxon>
    </lineage>
</organism>
<reference evidence="3 4" key="1">
    <citation type="submission" date="2019-10" db="EMBL/GenBank/DDBJ databases">
        <title>Description of Paenibacillus terrestris sp. nov.</title>
        <authorList>
            <person name="Carlier A."/>
            <person name="Qi S."/>
        </authorList>
    </citation>
    <scope>NUCLEOTIDE SEQUENCE [LARGE SCALE GENOMIC DNA]</scope>
    <source>
        <strain evidence="3 4">LMG 31458</strain>
    </source>
</reference>
<sequence length="206" mass="23317">MVQNLKKFLFGLICGITVTASTAVYASDTIQTYLFPVRYEINGLNKEMEKEYATLNYNGHAYVPIRFIAENLGAFVDYNEQDSEIKINHFPASTVLLTDNKYPNIHFGLIDLYLDGGYTGIRGLLSLDDIEELLTKKEYKIDFKLNFYDKKNDLMGSALGSTKYGSSGEKRTIGMGEIKYVAAGEVGDFSKYDYVKLEILDIEEQK</sequence>
<accession>A0ABX1XZN4</accession>